<evidence type="ECO:0000256" key="4">
    <source>
        <dbReference type="ARBA" id="ARBA00022842"/>
    </source>
</evidence>
<dbReference type="PANTHER" id="PTHR46193:SF18">
    <property type="entry name" value="HEXITOL PHOSPHATASE B"/>
    <property type="match status" value="1"/>
</dbReference>
<dbReference type="RefSeq" id="WP_303678605.1">
    <property type="nucleotide sequence ID" value="NZ_CAKZIO010000003.1"/>
</dbReference>
<protein>
    <submittedName>
        <fullName evidence="6">HAD family hydrolase</fullName>
    </submittedName>
</protein>
<dbReference type="GO" id="GO:0016787">
    <property type="term" value="F:hydrolase activity"/>
    <property type="evidence" value="ECO:0007669"/>
    <property type="project" value="UniProtKB-KW"/>
</dbReference>
<dbReference type="SFLD" id="SFLDG01129">
    <property type="entry name" value="C1.5:_HAD__Beta-PGM__Phosphata"/>
    <property type="match status" value="1"/>
</dbReference>
<dbReference type="PANTHER" id="PTHR46193">
    <property type="entry name" value="6-PHOSPHOGLUCONATE PHOSPHATASE"/>
    <property type="match status" value="1"/>
</dbReference>
<dbReference type="InterPro" id="IPR041492">
    <property type="entry name" value="HAD_2"/>
</dbReference>
<dbReference type="GO" id="GO:0046872">
    <property type="term" value="F:metal ion binding"/>
    <property type="evidence" value="ECO:0007669"/>
    <property type="project" value="UniProtKB-KW"/>
</dbReference>
<dbReference type="SFLD" id="SFLDS00003">
    <property type="entry name" value="Haloacid_Dehalogenase"/>
    <property type="match status" value="1"/>
</dbReference>
<evidence type="ECO:0000313" key="6">
    <source>
        <dbReference type="EMBL" id="PZP89969.1"/>
    </source>
</evidence>
<dbReference type="Gene3D" id="1.10.150.240">
    <property type="entry name" value="Putative phosphatase, domain 2"/>
    <property type="match status" value="1"/>
</dbReference>
<proteinExistence type="inferred from homology"/>
<keyword evidence="4" id="KW-0460">Magnesium</keyword>
<dbReference type="CDD" id="cd07505">
    <property type="entry name" value="HAD_BPGM-like"/>
    <property type="match status" value="1"/>
</dbReference>
<evidence type="ECO:0000313" key="7">
    <source>
        <dbReference type="Proteomes" id="UP000248606"/>
    </source>
</evidence>
<dbReference type="Proteomes" id="UP000248606">
    <property type="component" value="Unassembled WGS sequence"/>
</dbReference>
<comment type="caution">
    <text evidence="6">The sequence shown here is derived from an EMBL/GenBank/DDBJ whole genome shotgun (WGS) entry which is preliminary data.</text>
</comment>
<dbReference type="InterPro" id="IPR006439">
    <property type="entry name" value="HAD-SF_hydro_IA"/>
</dbReference>
<dbReference type="SUPFAM" id="SSF56784">
    <property type="entry name" value="HAD-like"/>
    <property type="match status" value="1"/>
</dbReference>
<evidence type="ECO:0000256" key="5">
    <source>
        <dbReference type="ARBA" id="ARBA00023277"/>
    </source>
</evidence>
<sequence length="219" mass="23615">MSTLSAVLWDMDGTLVDTEILWDKAIYGAMEEIGSPLTPAQRARTVGMSMDNLLRTLAGFAGSTDETLVRTINDKILTAMSRLYTTEMHWQPGAQELVNELHAAGIPQALVTNTKRVLTRVALQTIGSENFAVSVCGDEVPAGKPAADPYVKAATMLCLPPESCLVIEDSMTGISAGLAAGCHVLGIHTDNRLDSGEDYEIWDSLLGVSVQDLRRYMSI</sequence>
<dbReference type="Pfam" id="PF13419">
    <property type="entry name" value="HAD_2"/>
    <property type="match status" value="1"/>
</dbReference>
<reference evidence="6 7" key="1">
    <citation type="submission" date="2017-08" db="EMBL/GenBank/DDBJ databases">
        <title>Infants hospitalized years apart are colonized by the same room-sourced microbial strains.</title>
        <authorList>
            <person name="Brooks B."/>
            <person name="Olm M.R."/>
            <person name="Firek B.A."/>
            <person name="Baker R."/>
            <person name="Thomas B.C."/>
            <person name="Morowitz M.J."/>
            <person name="Banfield J.F."/>
        </authorList>
    </citation>
    <scope>NUCLEOTIDE SEQUENCE [LARGE SCALE GENOMIC DNA]</scope>
    <source>
        <strain evidence="6">S2_006_000_R1_57</strain>
    </source>
</reference>
<keyword evidence="3" id="KW-0479">Metal-binding</keyword>
<dbReference type="AlphaFoldDB" id="A0A2W5KL82"/>
<accession>A0A2W5KL82</accession>
<dbReference type="InterPro" id="IPR023198">
    <property type="entry name" value="PGP-like_dom2"/>
</dbReference>
<keyword evidence="5" id="KW-0119">Carbohydrate metabolism</keyword>
<dbReference type="InterPro" id="IPR051600">
    <property type="entry name" value="Beta-PGM-like"/>
</dbReference>
<dbReference type="Gene3D" id="3.40.50.1000">
    <property type="entry name" value="HAD superfamily/HAD-like"/>
    <property type="match status" value="1"/>
</dbReference>
<evidence type="ECO:0000256" key="1">
    <source>
        <dbReference type="ARBA" id="ARBA00001946"/>
    </source>
</evidence>
<name>A0A2W5KL82_9ACTN</name>
<gene>
    <name evidence="6" type="ORF">DI579_02115</name>
</gene>
<comment type="similarity">
    <text evidence="2">Belongs to the HAD-like hydrolase superfamily. CbbY/CbbZ/Gph/YieH family.</text>
</comment>
<dbReference type="InterPro" id="IPR023214">
    <property type="entry name" value="HAD_sf"/>
</dbReference>
<organism evidence="6 7">
    <name type="scientific">Lawsonella clevelandensis</name>
    <dbReference type="NCBI Taxonomy" id="1528099"/>
    <lineage>
        <taxon>Bacteria</taxon>
        <taxon>Bacillati</taxon>
        <taxon>Actinomycetota</taxon>
        <taxon>Actinomycetes</taxon>
        <taxon>Mycobacteriales</taxon>
        <taxon>Lawsonellaceae</taxon>
        <taxon>Lawsonella</taxon>
    </lineage>
</organism>
<dbReference type="InterPro" id="IPR036412">
    <property type="entry name" value="HAD-like_sf"/>
</dbReference>
<dbReference type="EMBL" id="QFOZ01000001">
    <property type="protein sequence ID" value="PZP89969.1"/>
    <property type="molecule type" value="Genomic_DNA"/>
</dbReference>
<evidence type="ECO:0000256" key="3">
    <source>
        <dbReference type="ARBA" id="ARBA00022723"/>
    </source>
</evidence>
<comment type="cofactor">
    <cofactor evidence="1">
        <name>Mg(2+)</name>
        <dbReference type="ChEBI" id="CHEBI:18420"/>
    </cofactor>
</comment>
<keyword evidence="6" id="KW-0378">Hydrolase</keyword>
<evidence type="ECO:0000256" key="2">
    <source>
        <dbReference type="ARBA" id="ARBA00006171"/>
    </source>
</evidence>
<dbReference type="NCBIfam" id="TIGR01509">
    <property type="entry name" value="HAD-SF-IA-v3"/>
    <property type="match status" value="1"/>
</dbReference>